<dbReference type="Proteomes" id="UP000019376">
    <property type="component" value="Unassembled WGS sequence"/>
</dbReference>
<dbReference type="STRING" id="933388.S7ZM74"/>
<organism evidence="2 3">
    <name type="scientific">Penicillium oxalicum (strain 114-2 / CGMCC 5302)</name>
    <name type="common">Penicillium decumbens</name>
    <dbReference type="NCBI Taxonomy" id="933388"/>
    <lineage>
        <taxon>Eukaryota</taxon>
        <taxon>Fungi</taxon>
        <taxon>Dikarya</taxon>
        <taxon>Ascomycota</taxon>
        <taxon>Pezizomycotina</taxon>
        <taxon>Eurotiomycetes</taxon>
        <taxon>Eurotiomycetidae</taxon>
        <taxon>Eurotiales</taxon>
        <taxon>Aspergillaceae</taxon>
        <taxon>Penicillium</taxon>
    </lineage>
</organism>
<keyword evidence="3" id="KW-1185">Reference proteome</keyword>
<dbReference type="HOGENOM" id="CLU_055334_2_0_1"/>
<dbReference type="eggNOG" id="ENOG502SNNV">
    <property type="taxonomic scope" value="Eukaryota"/>
</dbReference>
<evidence type="ECO:0000313" key="2">
    <source>
        <dbReference type="EMBL" id="EPS31429.1"/>
    </source>
</evidence>
<sequence length="324" mass="35990">MKGSLFNSRWAPGNSDSYDPYQYETPPPPSSSTSHSTTSYQPPSDSPSSPWRSKPPPPRTHSAPAPPYSTPSTPSHHQRQQQKQQHLLPPAEELARFMKLVSRLRWKLPFLAEAYRIATAEQNPSSEAEIMFKIDFFEYYALLERAIVHLLAVFNITVSSSAAGPATRGRVYNSTTSTNNDDFNNSTTGGGGGGRHGSSTMHRYHANVLSALESETSPLTPVLGSGHVFEQLRQAKELRNRWKTADMTTDQLARDPIGDRDSVRPLESYDLEGILGAIFAGLEEGFVRAREHVALCKRPGEKEVEEVKEGGWDFMVDAMDWEAV</sequence>
<feature type="compositionally biased region" description="Pro residues" evidence="1">
    <location>
        <begin position="53"/>
        <end position="69"/>
    </location>
</feature>
<feature type="compositionally biased region" description="Low complexity" evidence="1">
    <location>
        <begin position="173"/>
        <end position="187"/>
    </location>
</feature>
<proteinExistence type="predicted"/>
<dbReference type="OrthoDB" id="3858188at2759"/>
<gene>
    <name evidence="2" type="ORF">PDE_06384</name>
</gene>
<evidence type="ECO:0000256" key="1">
    <source>
        <dbReference type="SAM" id="MobiDB-lite"/>
    </source>
</evidence>
<feature type="region of interest" description="Disordered" evidence="1">
    <location>
        <begin position="164"/>
        <end position="200"/>
    </location>
</feature>
<dbReference type="PhylomeDB" id="S7ZM74"/>
<dbReference type="EMBL" id="KB644413">
    <property type="protein sequence ID" value="EPS31429.1"/>
    <property type="molecule type" value="Genomic_DNA"/>
</dbReference>
<feature type="compositionally biased region" description="Low complexity" evidence="1">
    <location>
        <begin position="70"/>
        <end position="86"/>
    </location>
</feature>
<feature type="compositionally biased region" description="Low complexity" evidence="1">
    <location>
        <begin position="31"/>
        <end position="52"/>
    </location>
</feature>
<accession>S7ZM74</accession>
<reference evidence="2 3" key="1">
    <citation type="journal article" date="2013" name="PLoS ONE">
        <title>Genomic and secretomic analyses reveal unique features of the lignocellulolytic enzyme system of Penicillium decumbens.</title>
        <authorList>
            <person name="Liu G."/>
            <person name="Zhang L."/>
            <person name="Wei X."/>
            <person name="Zou G."/>
            <person name="Qin Y."/>
            <person name="Ma L."/>
            <person name="Li J."/>
            <person name="Zheng H."/>
            <person name="Wang S."/>
            <person name="Wang C."/>
            <person name="Xun L."/>
            <person name="Zhao G.-P."/>
            <person name="Zhou Z."/>
            <person name="Qu Y."/>
        </authorList>
    </citation>
    <scope>NUCLEOTIDE SEQUENCE [LARGE SCALE GENOMIC DNA]</scope>
    <source>
        <strain evidence="3">114-2 / CGMCC 5302</strain>
    </source>
</reference>
<dbReference type="AlphaFoldDB" id="S7ZM74"/>
<feature type="region of interest" description="Disordered" evidence="1">
    <location>
        <begin position="1"/>
        <end position="86"/>
    </location>
</feature>
<protein>
    <submittedName>
        <fullName evidence="2">Uncharacterized protein</fullName>
    </submittedName>
</protein>
<name>S7ZM74_PENO1</name>
<evidence type="ECO:0000313" key="3">
    <source>
        <dbReference type="Proteomes" id="UP000019376"/>
    </source>
</evidence>